<dbReference type="PANTHER" id="PTHR11362">
    <property type="entry name" value="PHOSPHATIDYLETHANOLAMINE-BINDING PROTEIN"/>
    <property type="match status" value="1"/>
</dbReference>
<dbReference type="EMBL" id="GGMS01017384">
    <property type="protein sequence ID" value="MBY86587.1"/>
    <property type="molecule type" value="Transcribed_RNA"/>
</dbReference>
<dbReference type="Gene3D" id="3.90.280.10">
    <property type="entry name" value="PEBP-like"/>
    <property type="match status" value="1"/>
</dbReference>
<evidence type="ECO:0000313" key="1">
    <source>
        <dbReference type="EMBL" id="MBY86587.1"/>
    </source>
</evidence>
<proteinExistence type="predicted"/>
<reference evidence="3" key="2">
    <citation type="submission" date="2025-04" db="UniProtKB">
        <authorList>
            <consortium name="RefSeq"/>
        </authorList>
    </citation>
    <scope>IDENTIFICATION</scope>
    <source>
        <tissue evidence="3">Whole body</tissue>
    </source>
</reference>
<dbReference type="RefSeq" id="XP_025425218.1">
    <property type="nucleotide sequence ID" value="XM_025569433.1"/>
</dbReference>
<keyword evidence="2" id="KW-1185">Reference proteome</keyword>
<protein>
    <submittedName>
        <fullName evidence="1">Phosphatidylethanolamine-binding F40A3.3</fullName>
    </submittedName>
    <submittedName>
        <fullName evidence="3">Phosphatidylethanolamine-binding protein homolog F40A3.3-like isoform X1</fullName>
    </submittedName>
</protein>
<dbReference type="InterPro" id="IPR036610">
    <property type="entry name" value="PEBP-like_sf"/>
</dbReference>
<accession>A0A2S2R961</accession>
<dbReference type="InterPro" id="IPR035810">
    <property type="entry name" value="PEBP_euk"/>
</dbReference>
<dbReference type="OrthoDB" id="2506647at2759"/>
<dbReference type="AlphaFoldDB" id="A0A2S2R961"/>
<organism evidence="1">
    <name type="scientific">Sipha flava</name>
    <name type="common">yellow sugarcane aphid</name>
    <dbReference type="NCBI Taxonomy" id="143950"/>
    <lineage>
        <taxon>Eukaryota</taxon>
        <taxon>Metazoa</taxon>
        <taxon>Ecdysozoa</taxon>
        <taxon>Arthropoda</taxon>
        <taxon>Hexapoda</taxon>
        <taxon>Insecta</taxon>
        <taxon>Pterygota</taxon>
        <taxon>Neoptera</taxon>
        <taxon>Paraneoptera</taxon>
        <taxon>Hemiptera</taxon>
        <taxon>Sternorrhyncha</taxon>
        <taxon>Aphidomorpha</taxon>
        <taxon>Aphidoidea</taxon>
        <taxon>Aphididae</taxon>
        <taxon>Sipha</taxon>
    </lineage>
</organism>
<dbReference type="Proteomes" id="UP000694846">
    <property type="component" value="Unplaced"/>
</dbReference>
<reference evidence="1" key="1">
    <citation type="submission" date="2018-04" db="EMBL/GenBank/DDBJ databases">
        <title>Transcriptome assembly of Sipha flava.</title>
        <authorList>
            <person name="Scully E.D."/>
            <person name="Geib S.M."/>
            <person name="Palmer N.A."/>
            <person name="Koch K."/>
            <person name="Bradshaw J."/>
            <person name="Heng-Moss T."/>
            <person name="Sarath G."/>
        </authorList>
    </citation>
    <scope>NUCLEOTIDE SEQUENCE</scope>
</reference>
<name>A0A2S2R961_9HEMI</name>
<dbReference type="InterPro" id="IPR008914">
    <property type="entry name" value="PEBP"/>
</dbReference>
<dbReference type="SUPFAM" id="SSF49777">
    <property type="entry name" value="PEBP-like"/>
    <property type="match status" value="1"/>
</dbReference>
<sequence length="116" mass="13070">MIHMSYPNGVKKELENELTPTQVKDQLSVQCNPEPYSYYTFCMTDIDLPNRLNPTGRKFQHWLVGIVPGGDINKGESFYAYVGPGPPPKSGISCSAMITHKVQCQIFSLEKPENNY</sequence>
<evidence type="ECO:0000313" key="2">
    <source>
        <dbReference type="Proteomes" id="UP000694846"/>
    </source>
</evidence>
<gene>
    <name evidence="1" type="primary">F40A3.3_0</name>
    <name evidence="3" type="synonym">LOC112694080</name>
    <name evidence="1" type="ORF">g.86730</name>
</gene>
<evidence type="ECO:0000313" key="3">
    <source>
        <dbReference type="RefSeq" id="XP_025425218.1"/>
    </source>
</evidence>
<dbReference type="Pfam" id="PF01161">
    <property type="entry name" value="PBP"/>
    <property type="match status" value="1"/>
</dbReference>
<dbReference type="PANTHER" id="PTHR11362:SF82">
    <property type="entry name" value="PHOSPHATIDYLETHANOLAMINE-BINDING PROTEIN 4"/>
    <property type="match status" value="1"/>
</dbReference>